<dbReference type="EMBL" id="NIOJ01000001">
    <property type="protein sequence ID" value="PNU01568.1"/>
    <property type="molecule type" value="Genomic_DNA"/>
</dbReference>
<keyword evidence="3 6" id="KW-0812">Transmembrane</keyword>
<feature type="transmembrane region" description="Helical" evidence="6">
    <location>
        <begin position="627"/>
        <end position="652"/>
    </location>
</feature>
<dbReference type="Gene3D" id="1.20.1640.10">
    <property type="entry name" value="Multidrug efflux transporter AcrB transmembrane domain"/>
    <property type="match status" value="2"/>
</dbReference>
<proteinExistence type="predicted"/>
<comment type="caution">
    <text evidence="8">The sequence shown here is derived from an EMBL/GenBank/DDBJ whole genome shotgun (WGS) entry which is preliminary data.</text>
</comment>
<keyword evidence="5 6" id="KW-0472">Membrane</keyword>
<feature type="transmembrane region" description="Helical" evidence="6">
    <location>
        <begin position="188"/>
        <end position="207"/>
    </location>
</feature>
<keyword evidence="9" id="KW-1185">Reference proteome</keyword>
<dbReference type="InterPro" id="IPR050545">
    <property type="entry name" value="Mycobact_MmpL"/>
</dbReference>
<evidence type="ECO:0000256" key="2">
    <source>
        <dbReference type="ARBA" id="ARBA00022475"/>
    </source>
</evidence>
<dbReference type="GO" id="GO:0005886">
    <property type="term" value="C:plasma membrane"/>
    <property type="evidence" value="ECO:0007669"/>
    <property type="project" value="UniProtKB-SubCell"/>
</dbReference>
<dbReference type="KEGG" id="cthd:CDO33_16730"/>
<feature type="transmembrane region" description="Helical" evidence="6">
    <location>
        <begin position="664"/>
        <end position="687"/>
    </location>
</feature>
<reference evidence="8 9" key="1">
    <citation type="submission" date="2017-06" db="EMBL/GenBank/DDBJ databases">
        <title>Investigating the central metabolism of Clostridium thermosuccinogenes.</title>
        <authorList>
            <person name="Koendjbiharie J.G."/>
            <person name="van Kranenburg R."/>
        </authorList>
    </citation>
    <scope>NUCLEOTIDE SEQUENCE [LARGE SCALE GENOMIC DNA]</scope>
    <source>
        <strain evidence="8 9">DSM 5806</strain>
    </source>
</reference>
<evidence type="ECO:0000256" key="4">
    <source>
        <dbReference type="ARBA" id="ARBA00022989"/>
    </source>
</evidence>
<feature type="transmembrane region" description="Helical" evidence="6">
    <location>
        <begin position="214"/>
        <end position="234"/>
    </location>
</feature>
<evidence type="ECO:0000256" key="6">
    <source>
        <dbReference type="SAM" id="Phobius"/>
    </source>
</evidence>
<feature type="transmembrane region" description="Helical" evidence="6">
    <location>
        <begin position="364"/>
        <end position="383"/>
    </location>
</feature>
<dbReference type="PANTHER" id="PTHR33406:SF13">
    <property type="entry name" value="MEMBRANE PROTEIN YDFJ"/>
    <property type="match status" value="1"/>
</dbReference>
<dbReference type="AlphaFoldDB" id="A0A2K2FS17"/>
<feature type="transmembrane region" description="Helical" evidence="6">
    <location>
        <begin position="28"/>
        <end position="47"/>
    </location>
</feature>
<dbReference type="PANTHER" id="PTHR33406">
    <property type="entry name" value="MEMBRANE PROTEIN MJ1562-RELATED"/>
    <property type="match status" value="1"/>
</dbReference>
<accession>A0A2K2FS17</accession>
<comment type="subcellular location">
    <subcellularLocation>
        <location evidence="1">Cell membrane</location>
        <topology evidence="1">Multi-pass membrane protein</topology>
    </subcellularLocation>
</comment>
<feature type="transmembrane region" description="Helical" evidence="6">
    <location>
        <begin position="322"/>
        <end position="344"/>
    </location>
</feature>
<organism evidence="8 9">
    <name type="scientific">Clostridium thermosuccinogenes</name>
    <dbReference type="NCBI Taxonomy" id="84032"/>
    <lineage>
        <taxon>Bacteria</taxon>
        <taxon>Bacillati</taxon>
        <taxon>Bacillota</taxon>
        <taxon>Clostridia</taxon>
        <taxon>Eubacteriales</taxon>
        <taxon>Clostridiaceae</taxon>
        <taxon>Clostridium</taxon>
    </lineage>
</organism>
<gene>
    <name evidence="8" type="ORF">CDQ84_00740</name>
</gene>
<name>A0A2K2FS17_9CLOT</name>
<dbReference type="Proteomes" id="UP000236151">
    <property type="component" value="Unassembled WGS sequence"/>
</dbReference>
<evidence type="ECO:0000256" key="1">
    <source>
        <dbReference type="ARBA" id="ARBA00004651"/>
    </source>
</evidence>
<feature type="transmembrane region" description="Helical" evidence="6">
    <location>
        <begin position="586"/>
        <end position="606"/>
    </location>
</feature>
<evidence type="ECO:0000256" key="3">
    <source>
        <dbReference type="ARBA" id="ARBA00022692"/>
    </source>
</evidence>
<sequence>MFNNADVRFERIETMKSFARFIVEKRKGIIVVFALLALASLLCIPLVKVNYSLSTYLPEDMSTKKAMDVMKEEFTLAGTAQVMVENVTIPEAQKLKREIESVDGVKSVVWLDDVVDLHQPVEFFDKKTVENYYKDKAALFQIEFCEDDYSLKTGSALDRIKEIVGDRGAMAGTAVNTKVMRESTFKEVLTVTALVVPIFIIILLLTSQSWFEPVIYLLVIGISVLINMGTNIMIGDISFITQSSAAILQFALSMDYSLFLLHRFIEERQKGMDANEAMVSAIVSSFSSLLASSLTTLAGFAALMFMRYRIGLDMGLVLGKGILLSLISVLFLLPSITLCAYKLIERMRHSSFLFSHKKLGKGIIKARVVFLIIVCLLLVPAYLAQKSNKFLYGETALTSGEDTNAGRQAKKIEEKFGINNPVVLLVPKGSIANETALSEEFAGKGYISGVQGLVTLADPSIPQEMLPTEVLENFTSENYSRMILTLNIPVESEITFEAVEDIQDTVAKYYGEDYYLLGSSTSVSDIKRVVDRDFAVVNWISIAAVALIILFTFRSLSLPVLLVMAIEAAIWLNMAIPYFMDSSLSFIGYMIVSAIQLGATIDYAILLTNRYVDNRRSMGKREAAVKALCDSGWSVITSALILFVAGMGMSIVSSIKGVAELGLLVGRGAALSGAMAFLVIPQLLVVFDRLIRKTTGSGRYFTNSTAGEYNNHI</sequence>
<evidence type="ECO:0000259" key="7">
    <source>
        <dbReference type="Pfam" id="PF03176"/>
    </source>
</evidence>
<evidence type="ECO:0000313" key="9">
    <source>
        <dbReference type="Proteomes" id="UP000236151"/>
    </source>
</evidence>
<protein>
    <recommendedName>
        <fullName evidence="7">Membrane transport protein MMPL domain-containing protein</fullName>
    </recommendedName>
</protein>
<dbReference type="SUPFAM" id="SSF82866">
    <property type="entry name" value="Multidrug efflux transporter AcrB transmembrane domain"/>
    <property type="match status" value="2"/>
</dbReference>
<dbReference type="Pfam" id="PF03176">
    <property type="entry name" value="MMPL"/>
    <property type="match status" value="2"/>
</dbReference>
<feature type="domain" description="Membrane transport protein MMPL" evidence="7">
    <location>
        <begin position="56"/>
        <end position="339"/>
    </location>
</feature>
<feature type="transmembrane region" description="Helical" evidence="6">
    <location>
        <begin position="246"/>
        <end position="265"/>
    </location>
</feature>
<keyword evidence="4 6" id="KW-1133">Transmembrane helix</keyword>
<feature type="transmembrane region" description="Helical" evidence="6">
    <location>
        <begin position="277"/>
        <end position="302"/>
    </location>
</feature>
<evidence type="ECO:0000256" key="5">
    <source>
        <dbReference type="ARBA" id="ARBA00023136"/>
    </source>
</evidence>
<feature type="transmembrane region" description="Helical" evidence="6">
    <location>
        <begin position="534"/>
        <end position="553"/>
    </location>
</feature>
<dbReference type="InterPro" id="IPR004869">
    <property type="entry name" value="MMPL_dom"/>
</dbReference>
<feature type="transmembrane region" description="Helical" evidence="6">
    <location>
        <begin position="560"/>
        <end position="580"/>
    </location>
</feature>
<keyword evidence="2" id="KW-1003">Cell membrane</keyword>
<evidence type="ECO:0000313" key="8">
    <source>
        <dbReference type="EMBL" id="PNU01568.1"/>
    </source>
</evidence>
<feature type="domain" description="Membrane transport protein MMPL" evidence="7">
    <location>
        <begin position="468"/>
        <end position="690"/>
    </location>
</feature>